<proteinExistence type="predicted"/>
<dbReference type="RefSeq" id="WP_168033382.1">
    <property type="nucleotide sequence ID" value="NZ_JAAVNE010000033.1"/>
</dbReference>
<feature type="domain" description="Extensin-like C-terminal" evidence="1">
    <location>
        <begin position="57"/>
        <end position="228"/>
    </location>
</feature>
<dbReference type="InterPro" id="IPR009683">
    <property type="entry name" value="Extensin-like_C"/>
</dbReference>
<protein>
    <submittedName>
        <fullName evidence="2">Extensin family protein</fullName>
    </submittedName>
</protein>
<dbReference type="EMBL" id="JAAVNE010000033">
    <property type="protein sequence ID" value="NKC32840.1"/>
    <property type="molecule type" value="Genomic_DNA"/>
</dbReference>
<evidence type="ECO:0000313" key="3">
    <source>
        <dbReference type="Proteomes" id="UP000787635"/>
    </source>
</evidence>
<sequence length="228" mass="24903">MRRLLWILALALLAGLGWLGERHLPPAWDPRQPLDLAAPTNLVTPWKLRRLASRPEACFAALATAGPPLRRVADQPSEVGCALRDAVVLRGGAALSPAGPVATCRLAVGWLLFERQVMQPAARRHLGSEVAAVRHLGTRACRNVNHAASGRRSQHATANAIDIAGFTLRDGRQVTLLRDWDGPAAQADFLRALRDGACRWFGAVLGPDYNAAHRDHFHFDMGRWSACR</sequence>
<dbReference type="Proteomes" id="UP000787635">
    <property type="component" value="Unassembled WGS sequence"/>
</dbReference>
<evidence type="ECO:0000313" key="2">
    <source>
        <dbReference type="EMBL" id="NKC32840.1"/>
    </source>
</evidence>
<reference evidence="2 3" key="1">
    <citation type="submission" date="2020-03" db="EMBL/GenBank/DDBJ databases">
        <title>Roseomonas selenitidurans sp. nov. isolated from urban soil.</title>
        <authorList>
            <person name="Liu H."/>
        </authorList>
    </citation>
    <scope>NUCLEOTIDE SEQUENCE [LARGE SCALE GENOMIC DNA]</scope>
    <source>
        <strain evidence="2 3">BU-1</strain>
    </source>
</reference>
<gene>
    <name evidence="2" type="ORF">HEQ75_18390</name>
</gene>
<organism evidence="2 3">
    <name type="scientific">Falsiroseomonas selenitidurans</name>
    <dbReference type="NCBI Taxonomy" id="2716335"/>
    <lineage>
        <taxon>Bacteria</taxon>
        <taxon>Pseudomonadati</taxon>
        <taxon>Pseudomonadota</taxon>
        <taxon>Alphaproteobacteria</taxon>
        <taxon>Acetobacterales</taxon>
        <taxon>Roseomonadaceae</taxon>
        <taxon>Falsiroseomonas</taxon>
    </lineage>
</organism>
<keyword evidence="3" id="KW-1185">Reference proteome</keyword>
<name>A0ABX1E6M8_9PROT</name>
<accession>A0ABX1E6M8</accession>
<comment type="caution">
    <text evidence="2">The sequence shown here is derived from an EMBL/GenBank/DDBJ whole genome shotgun (WGS) entry which is preliminary data.</text>
</comment>
<dbReference type="Pfam" id="PF06904">
    <property type="entry name" value="Extensin-like_C"/>
    <property type="match status" value="1"/>
</dbReference>
<evidence type="ECO:0000259" key="1">
    <source>
        <dbReference type="Pfam" id="PF06904"/>
    </source>
</evidence>